<dbReference type="EMBL" id="JADLQN010000004">
    <property type="protein sequence ID" value="MBF6357167.1"/>
    <property type="molecule type" value="Genomic_DNA"/>
</dbReference>
<gene>
    <name evidence="2" type="ORF">IU449_21920</name>
</gene>
<feature type="transmembrane region" description="Helical" evidence="1">
    <location>
        <begin position="6"/>
        <end position="22"/>
    </location>
</feature>
<reference evidence="2 3" key="1">
    <citation type="submission" date="2020-10" db="EMBL/GenBank/DDBJ databases">
        <title>Identification of Nocardia species via Next-generation sequencing and recognition of intraspecies genetic diversity.</title>
        <authorList>
            <person name="Li P."/>
            <person name="Li P."/>
            <person name="Lu B."/>
        </authorList>
    </citation>
    <scope>NUCLEOTIDE SEQUENCE [LARGE SCALE GENOMIC DNA]</scope>
    <source>
        <strain evidence="2 3">BJ06-0143</strain>
    </source>
</reference>
<keyword evidence="1" id="KW-0812">Transmembrane</keyword>
<dbReference type="PROSITE" id="PS51257">
    <property type="entry name" value="PROKAR_LIPOPROTEIN"/>
    <property type="match status" value="1"/>
</dbReference>
<dbReference type="RefSeq" id="WP_195003985.1">
    <property type="nucleotide sequence ID" value="NZ_JADLQN010000004.1"/>
</dbReference>
<evidence type="ECO:0000313" key="2">
    <source>
        <dbReference type="EMBL" id="MBF6357167.1"/>
    </source>
</evidence>
<keyword evidence="1" id="KW-1133">Transmembrane helix</keyword>
<feature type="transmembrane region" description="Helical" evidence="1">
    <location>
        <begin position="58"/>
        <end position="81"/>
    </location>
</feature>
<proteinExistence type="predicted"/>
<comment type="caution">
    <text evidence="2">The sequence shown here is derived from an EMBL/GenBank/DDBJ whole genome shotgun (WGS) entry which is preliminary data.</text>
</comment>
<protein>
    <recommendedName>
        <fullName evidence="4">DUF3784 domain-containing protein</fullName>
    </recommendedName>
</protein>
<sequence length="122" mass="13439">MRPLTMALIFAMIFLACCYMAAKGYRGMATSRSEGYGEDLPDHVLTDPDRRKQLNRMVFRFAGVAAVLCLPPFGYLAYILADAERQLPTPALVLLAVYGLAVTVVAGYPVEKIKSYGQVDSR</sequence>
<evidence type="ECO:0008006" key="4">
    <source>
        <dbReference type="Google" id="ProtNLM"/>
    </source>
</evidence>
<organism evidence="2 3">
    <name type="scientific">Nocardia higoensis</name>
    <dbReference type="NCBI Taxonomy" id="228599"/>
    <lineage>
        <taxon>Bacteria</taxon>
        <taxon>Bacillati</taxon>
        <taxon>Actinomycetota</taxon>
        <taxon>Actinomycetes</taxon>
        <taxon>Mycobacteriales</taxon>
        <taxon>Nocardiaceae</taxon>
        <taxon>Nocardia</taxon>
    </lineage>
</organism>
<dbReference type="Proteomes" id="UP000707731">
    <property type="component" value="Unassembled WGS sequence"/>
</dbReference>
<keyword evidence="3" id="KW-1185">Reference proteome</keyword>
<feature type="transmembrane region" description="Helical" evidence="1">
    <location>
        <begin position="87"/>
        <end position="108"/>
    </location>
</feature>
<evidence type="ECO:0000256" key="1">
    <source>
        <dbReference type="SAM" id="Phobius"/>
    </source>
</evidence>
<keyword evidence="1" id="KW-0472">Membrane</keyword>
<accession>A0ABS0DHW0</accession>
<evidence type="ECO:0000313" key="3">
    <source>
        <dbReference type="Proteomes" id="UP000707731"/>
    </source>
</evidence>
<name>A0ABS0DHW0_9NOCA</name>